<evidence type="ECO:0000256" key="1">
    <source>
        <dbReference type="ARBA" id="ARBA00023002"/>
    </source>
</evidence>
<evidence type="ECO:0000259" key="3">
    <source>
        <dbReference type="Pfam" id="PF02826"/>
    </source>
</evidence>
<dbReference type="PANTHER" id="PTHR10996">
    <property type="entry name" value="2-HYDROXYACID DEHYDROGENASE-RELATED"/>
    <property type="match status" value="1"/>
</dbReference>
<keyword evidence="2" id="KW-0520">NAD</keyword>
<protein>
    <recommendedName>
        <fullName evidence="3">D-isomer specific 2-hydroxyacid dehydrogenase NAD-binding domain-containing protein</fullName>
    </recommendedName>
</protein>
<proteinExistence type="predicted"/>
<dbReference type="GO" id="GO:0051287">
    <property type="term" value="F:NAD binding"/>
    <property type="evidence" value="ECO:0007669"/>
    <property type="project" value="InterPro"/>
</dbReference>
<dbReference type="InterPro" id="IPR036291">
    <property type="entry name" value="NAD(P)-bd_dom_sf"/>
</dbReference>
<gene>
    <name evidence="4" type="ORF">M378DRAFT_17452</name>
</gene>
<organism evidence="4 5">
    <name type="scientific">Amanita muscaria (strain Koide BX008)</name>
    <dbReference type="NCBI Taxonomy" id="946122"/>
    <lineage>
        <taxon>Eukaryota</taxon>
        <taxon>Fungi</taxon>
        <taxon>Dikarya</taxon>
        <taxon>Basidiomycota</taxon>
        <taxon>Agaricomycotina</taxon>
        <taxon>Agaricomycetes</taxon>
        <taxon>Agaricomycetidae</taxon>
        <taxon>Agaricales</taxon>
        <taxon>Pluteineae</taxon>
        <taxon>Amanitaceae</taxon>
        <taxon>Amanita</taxon>
    </lineage>
</organism>
<dbReference type="GO" id="GO:0030267">
    <property type="term" value="F:glyoxylate reductase (NADPH) activity"/>
    <property type="evidence" value="ECO:0007669"/>
    <property type="project" value="TreeGrafter"/>
</dbReference>
<dbReference type="Pfam" id="PF02826">
    <property type="entry name" value="2-Hacid_dh_C"/>
    <property type="match status" value="1"/>
</dbReference>
<dbReference type="InterPro" id="IPR029752">
    <property type="entry name" value="D-isomer_DH_CS1"/>
</dbReference>
<accession>A0A0C2S060</accession>
<dbReference type="AlphaFoldDB" id="A0A0C2S060"/>
<evidence type="ECO:0000313" key="4">
    <source>
        <dbReference type="EMBL" id="KIL56010.1"/>
    </source>
</evidence>
<name>A0A0C2S060_AMAMK</name>
<evidence type="ECO:0000256" key="2">
    <source>
        <dbReference type="ARBA" id="ARBA00023027"/>
    </source>
</evidence>
<dbReference type="SUPFAM" id="SSF51735">
    <property type="entry name" value="NAD(P)-binding Rossmann-fold domains"/>
    <property type="match status" value="1"/>
</dbReference>
<dbReference type="STRING" id="946122.A0A0C2S060"/>
<dbReference type="Gene3D" id="3.40.50.720">
    <property type="entry name" value="NAD(P)-binding Rossmann-like Domain"/>
    <property type="match status" value="1"/>
</dbReference>
<dbReference type="GO" id="GO:0016618">
    <property type="term" value="F:hydroxypyruvate reductase [NAD(P)H] activity"/>
    <property type="evidence" value="ECO:0007669"/>
    <property type="project" value="TreeGrafter"/>
</dbReference>
<keyword evidence="5" id="KW-1185">Reference proteome</keyword>
<evidence type="ECO:0000313" key="5">
    <source>
        <dbReference type="Proteomes" id="UP000054549"/>
    </source>
</evidence>
<dbReference type="InterPro" id="IPR050223">
    <property type="entry name" value="D-isomer_2-hydroxyacid_DH"/>
</dbReference>
<dbReference type="Proteomes" id="UP000054549">
    <property type="component" value="Unassembled WGS sequence"/>
</dbReference>
<reference evidence="4 5" key="1">
    <citation type="submission" date="2014-04" db="EMBL/GenBank/DDBJ databases">
        <title>Evolutionary Origins and Diversification of the Mycorrhizal Mutualists.</title>
        <authorList>
            <consortium name="DOE Joint Genome Institute"/>
            <consortium name="Mycorrhizal Genomics Consortium"/>
            <person name="Kohler A."/>
            <person name="Kuo A."/>
            <person name="Nagy L.G."/>
            <person name="Floudas D."/>
            <person name="Copeland A."/>
            <person name="Barry K.W."/>
            <person name="Cichocki N."/>
            <person name="Veneault-Fourrey C."/>
            <person name="LaButti K."/>
            <person name="Lindquist E.A."/>
            <person name="Lipzen A."/>
            <person name="Lundell T."/>
            <person name="Morin E."/>
            <person name="Murat C."/>
            <person name="Riley R."/>
            <person name="Ohm R."/>
            <person name="Sun H."/>
            <person name="Tunlid A."/>
            <person name="Henrissat B."/>
            <person name="Grigoriev I.V."/>
            <person name="Hibbett D.S."/>
            <person name="Martin F."/>
        </authorList>
    </citation>
    <scope>NUCLEOTIDE SEQUENCE [LARGE SCALE GENOMIC DNA]</scope>
    <source>
        <strain evidence="4 5">Koide BX008</strain>
    </source>
</reference>
<dbReference type="HOGENOM" id="CLU_2145211_0_0_1"/>
<keyword evidence="1" id="KW-0560">Oxidoreductase</keyword>
<dbReference type="InterPro" id="IPR006140">
    <property type="entry name" value="D-isomer_DH_NAD-bd"/>
</dbReference>
<dbReference type="GO" id="GO:0005829">
    <property type="term" value="C:cytosol"/>
    <property type="evidence" value="ECO:0007669"/>
    <property type="project" value="TreeGrafter"/>
</dbReference>
<sequence>MLAVLGLGGIGKRVAEFAHASPMQIIYHNRKPAEDAPDYCEYFADVEEMLHQADMLLVGVPLRKEMEKLVGEKWIRALKPGAIIVNVARGKIIGEEAMIRALEDRHSHFTRT</sequence>
<dbReference type="OrthoDB" id="9991913at2759"/>
<dbReference type="PROSITE" id="PS00065">
    <property type="entry name" value="D_2_HYDROXYACID_DH_1"/>
    <property type="match status" value="1"/>
</dbReference>
<feature type="domain" description="D-isomer specific 2-hydroxyacid dehydrogenase NAD-binding" evidence="3">
    <location>
        <begin position="2"/>
        <end position="106"/>
    </location>
</feature>
<dbReference type="EMBL" id="KN818454">
    <property type="protein sequence ID" value="KIL56010.1"/>
    <property type="molecule type" value="Genomic_DNA"/>
</dbReference>
<dbReference type="PANTHER" id="PTHR10996:SF178">
    <property type="entry name" value="2-HYDROXYACID DEHYDROGENASE YGL185C-RELATED"/>
    <property type="match status" value="1"/>
</dbReference>
<dbReference type="InParanoid" id="A0A0C2S060"/>